<feature type="signal peptide" evidence="1">
    <location>
        <begin position="1"/>
        <end position="27"/>
    </location>
</feature>
<dbReference type="Proteomes" id="UP000298285">
    <property type="component" value="Unassembled WGS sequence"/>
</dbReference>
<protein>
    <submittedName>
        <fullName evidence="3">Alpha/beta hydrolase</fullName>
    </submittedName>
</protein>
<dbReference type="GO" id="GO:0046503">
    <property type="term" value="P:glycerolipid catabolic process"/>
    <property type="evidence" value="ECO:0007669"/>
    <property type="project" value="TreeGrafter"/>
</dbReference>
<feature type="chain" id="PRO_5021478354" evidence="1">
    <location>
        <begin position="28"/>
        <end position="325"/>
    </location>
</feature>
<name>A0A4Y9IP32_9BACT</name>
<dbReference type="EMBL" id="SPPK01000002">
    <property type="protein sequence ID" value="TFU90280.1"/>
    <property type="molecule type" value="Genomic_DNA"/>
</dbReference>
<dbReference type="Gene3D" id="3.40.50.1820">
    <property type="entry name" value="alpha/beta hydrolase"/>
    <property type="match status" value="1"/>
</dbReference>
<dbReference type="InterPro" id="IPR000073">
    <property type="entry name" value="AB_hydrolase_1"/>
</dbReference>
<feature type="domain" description="AB hydrolase-1" evidence="2">
    <location>
        <begin position="51"/>
        <end position="305"/>
    </location>
</feature>
<evidence type="ECO:0000313" key="3">
    <source>
        <dbReference type="EMBL" id="TFU90280.1"/>
    </source>
</evidence>
<dbReference type="Pfam" id="PF00561">
    <property type="entry name" value="Abhydrolase_1"/>
    <property type="match status" value="1"/>
</dbReference>
<dbReference type="PANTHER" id="PTHR43433:SF5">
    <property type="entry name" value="AB HYDROLASE-1 DOMAIN-CONTAINING PROTEIN"/>
    <property type="match status" value="1"/>
</dbReference>
<organism evidence="3 4">
    <name type="scientific">Dysgonomonas mossii</name>
    <dbReference type="NCBI Taxonomy" id="163665"/>
    <lineage>
        <taxon>Bacteria</taxon>
        <taxon>Pseudomonadati</taxon>
        <taxon>Bacteroidota</taxon>
        <taxon>Bacteroidia</taxon>
        <taxon>Bacteroidales</taxon>
        <taxon>Dysgonomonadaceae</taxon>
        <taxon>Dysgonomonas</taxon>
    </lineage>
</organism>
<dbReference type="SUPFAM" id="SSF53474">
    <property type="entry name" value="alpha/beta-Hydrolases"/>
    <property type="match status" value="1"/>
</dbReference>
<dbReference type="InterPro" id="IPR029058">
    <property type="entry name" value="AB_hydrolase_fold"/>
</dbReference>
<dbReference type="GO" id="GO:0004806">
    <property type="term" value="F:triacylglycerol lipase activity"/>
    <property type="evidence" value="ECO:0007669"/>
    <property type="project" value="TreeGrafter"/>
</dbReference>
<evidence type="ECO:0000256" key="1">
    <source>
        <dbReference type="SAM" id="SignalP"/>
    </source>
</evidence>
<evidence type="ECO:0000313" key="4">
    <source>
        <dbReference type="Proteomes" id="UP000298285"/>
    </source>
</evidence>
<dbReference type="OrthoDB" id="2247630at2"/>
<sequence>MTSSPTFMKAIFIICFIFILISNRAVAQPGKADANGITIAYETFGDPQNETIVLIQGTGATLLHYPAELCEKLAANNFYVIRFDNRDIGLSTHLDSLGQPDWATIASHIGTCNDASLPYTLFDMSKDVTGLMDALKIDKAHIVGASMGGAIAQLIAIHFPGRVLSLTSMSASTGNPLRPQGDANALKAMATPPPQTSDADLIANYLVGVYKALGGIDSDEVLKERALNHVKNRNWKPESVNRQVAAVLIGDYCDRREQLKQISLPTLVIQGDADPIVPLEAGKEVAVSIPNSKLCIVEGMGHDISLSFVDEIAKCMIQFIQQSNN</sequence>
<comment type="caution">
    <text evidence="3">The sequence shown here is derived from an EMBL/GenBank/DDBJ whole genome shotgun (WGS) entry which is preliminary data.</text>
</comment>
<dbReference type="PANTHER" id="PTHR43433">
    <property type="entry name" value="HYDROLASE, ALPHA/BETA FOLD FAMILY PROTEIN"/>
    <property type="match status" value="1"/>
</dbReference>
<gene>
    <name evidence="3" type="ORF">E4T88_09765</name>
</gene>
<keyword evidence="1" id="KW-0732">Signal</keyword>
<proteinExistence type="predicted"/>
<evidence type="ECO:0000259" key="2">
    <source>
        <dbReference type="Pfam" id="PF00561"/>
    </source>
</evidence>
<accession>A0A4Y9IP32</accession>
<reference evidence="3 4" key="1">
    <citation type="submission" date="2019-03" db="EMBL/GenBank/DDBJ databases">
        <title>Diversity of the mouse oral microbiome.</title>
        <authorList>
            <person name="Joseph S."/>
            <person name="Aduse-Opoku J."/>
            <person name="Curtis M."/>
            <person name="Wade W."/>
            <person name="Hashim A."/>
        </authorList>
    </citation>
    <scope>NUCLEOTIDE SEQUENCE [LARGE SCALE GENOMIC DNA]</scope>
    <source>
        <strain evidence="3 4">P11</strain>
    </source>
</reference>
<dbReference type="AlphaFoldDB" id="A0A4Y9IP32"/>
<dbReference type="InterPro" id="IPR050471">
    <property type="entry name" value="AB_hydrolase"/>
</dbReference>
<keyword evidence="3" id="KW-0378">Hydrolase</keyword>